<sequence length="1066" mass="117058">MRGTMVPSPSYSTYGQTGLKARTVCRSAATTTTATTTKTASASACRVLSAGSARRRGFPFHPFAAGRPGVFPVVSGPVPRGVSASAKGKGSGKKDDDNPYSDTVLLPQTDFSMRANAKKREPELQQWWRENRVYEELLRQNREAGGDQFTLHDGPPYANGTLHLGHAMNKVLKDIIVKHRLLSGKAAAFVPGWDCHGLPIELKVLQSLKSKERKGLTPMSMRGKARDFALKTIGEQAEQFKRYGVWGDYDRRYQTLDPEYEANQLEVFGKMFLEGHIYRGLKPVNWSPSSRTALAEAELEYPPGHTSRSIYVAMPVVETKEGSGLEGLEGKCSLAIWTTTPWTIPANLAVAVNAEIDYAVCEVEGGSGELLVVAQDLVESLSAKIGKGLVVTKAIKGSQLEGCAYKHPLYDRTSPVVVGGDYITTESGTGLVHTAPGHGQDDFIVGQRYGLGVLSPVDDAGRLTEEAGEEFAGMNVLGDANGAIIEALQREGALLLEESYEHKYPYDWRTKKPTIFRATEQWFASVDGFKADALGAIDSVEWIPKAGVKRIRAMTSDRSDWCISRQRKWGVPIPVFYRKDTNEAVVTEETLEHVIGLVRERGSDAWFELPVEELLPESLRAEAANLTKGEDTMDVWFDSGSSWAGVVSAREELSYPADLYLEGSDQHRGWFQSSLLTSVAVNGCAPYKTVLTHGFVLDEKGAKMSKSLGNIIDPKEIIEGGSNQKKDPAYGADTLRLWVSSVDYSSDVLIGPNIIKQTSEIYRKLRGTLRFVLGNLHDFSEAEAAVSHGDLPAIDRYVLHQLASLAEEVDANFRSYQFSKVFQSIQRFNVVDLSQFYLDVVKDRLYIRGADSFERRSCQQTLRLILDTLLPMIAPILPHLAEDAYQNLPGRQEGDPESIFLAAGGALTACQAWKLDAGDETLRDLEALRTVRGEVNRVAEAARKDKVIGSSLESKVVIRSSSPELLGLLSRYTASDNGVDELRYLFICSQVELQDAEAAEGACEVEGFGNFEARIERAEGKRCARCWNYCDTVGSFAGHEDVCERCHPVVVASAKKAPAAEHVPAV</sequence>
<evidence type="ECO:0000256" key="1">
    <source>
        <dbReference type="ARBA" id="ARBA00004173"/>
    </source>
</evidence>
<dbReference type="PRINTS" id="PR00984">
    <property type="entry name" value="TRNASYNTHILE"/>
</dbReference>
<organism evidence="17 18">
    <name type="scientific">Chloropicon roscoffensis</name>
    <dbReference type="NCBI Taxonomy" id="1461544"/>
    <lineage>
        <taxon>Eukaryota</taxon>
        <taxon>Viridiplantae</taxon>
        <taxon>Chlorophyta</taxon>
        <taxon>Chloropicophyceae</taxon>
        <taxon>Chloropicales</taxon>
        <taxon>Chloropicaceae</taxon>
        <taxon>Chloropicon</taxon>
    </lineage>
</organism>
<comment type="catalytic activity">
    <reaction evidence="12">
        <text>tRNA(Ile) + L-isoleucine + ATP = L-isoleucyl-tRNA(Ile) + AMP + diphosphate</text>
        <dbReference type="Rhea" id="RHEA:11060"/>
        <dbReference type="Rhea" id="RHEA-COMP:9666"/>
        <dbReference type="Rhea" id="RHEA-COMP:9695"/>
        <dbReference type="ChEBI" id="CHEBI:30616"/>
        <dbReference type="ChEBI" id="CHEBI:33019"/>
        <dbReference type="ChEBI" id="CHEBI:58045"/>
        <dbReference type="ChEBI" id="CHEBI:78442"/>
        <dbReference type="ChEBI" id="CHEBI:78528"/>
        <dbReference type="ChEBI" id="CHEBI:456215"/>
        <dbReference type="EC" id="6.1.1.5"/>
    </reaction>
</comment>
<evidence type="ECO:0000259" key="15">
    <source>
        <dbReference type="Pfam" id="PF00133"/>
    </source>
</evidence>
<dbReference type="PANTHER" id="PTHR42765">
    <property type="entry name" value="SOLEUCYL-TRNA SYNTHETASE"/>
    <property type="match status" value="1"/>
</dbReference>
<evidence type="ECO:0000256" key="9">
    <source>
        <dbReference type="ARBA" id="ARBA00022917"/>
    </source>
</evidence>
<keyword evidence="7" id="KW-0862">Zinc</keyword>
<dbReference type="HAMAP" id="MF_02002">
    <property type="entry name" value="Ile_tRNA_synth_type1"/>
    <property type="match status" value="1"/>
</dbReference>
<keyword evidence="4 13" id="KW-0436">Ligase</keyword>
<dbReference type="InterPro" id="IPR023585">
    <property type="entry name" value="Ile-tRNA-ligase_type1"/>
</dbReference>
<dbReference type="PANTHER" id="PTHR42765:SF1">
    <property type="entry name" value="ISOLEUCINE--TRNA LIGASE, MITOCHONDRIAL"/>
    <property type="match status" value="1"/>
</dbReference>
<keyword evidence="6 13" id="KW-0547">Nucleotide-binding</keyword>
<evidence type="ECO:0000256" key="10">
    <source>
        <dbReference type="ARBA" id="ARBA00023146"/>
    </source>
</evidence>
<keyword evidence="10 13" id="KW-0030">Aminoacyl-tRNA synthetase</keyword>
<evidence type="ECO:0000256" key="2">
    <source>
        <dbReference type="ARBA" id="ARBA00005594"/>
    </source>
</evidence>
<dbReference type="FunFam" id="3.40.50.620:FF:000111">
    <property type="entry name" value="Mitochondrial isoleucyl-tRNA synthetase"/>
    <property type="match status" value="1"/>
</dbReference>
<dbReference type="GO" id="GO:0009791">
    <property type="term" value="P:post-embryonic development"/>
    <property type="evidence" value="ECO:0007669"/>
    <property type="project" value="UniProtKB-ARBA"/>
</dbReference>
<dbReference type="Gene3D" id="3.90.740.10">
    <property type="entry name" value="Valyl/Leucyl/Isoleucyl-tRNA synthetase, editing domain"/>
    <property type="match status" value="1"/>
</dbReference>
<dbReference type="CDD" id="cd07960">
    <property type="entry name" value="Anticodon_Ia_Ile_BEm"/>
    <property type="match status" value="1"/>
</dbReference>
<comment type="subcellular location">
    <subcellularLocation>
        <location evidence="1">Mitochondrion</location>
    </subcellularLocation>
</comment>
<dbReference type="Pfam" id="PF00133">
    <property type="entry name" value="tRNA-synt_1"/>
    <property type="match status" value="1"/>
</dbReference>
<dbReference type="SUPFAM" id="SSF50677">
    <property type="entry name" value="ValRS/IleRS/LeuRS editing domain"/>
    <property type="match status" value="1"/>
</dbReference>
<evidence type="ECO:0000256" key="5">
    <source>
        <dbReference type="ARBA" id="ARBA00022723"/>
    </source>
</evidence>
<dbReference type="SUPFAM" id="SSF47323">
    <property type="entry name" value="Anticodon-binding domain of a subclass of class I aminoacyl-tRNA synthetases"/>
    <property type="match status" value="1"/>
</dbReference>
<feature type="region of interest" description="Disordered" evidence="14">
    <location>
        <begin position="75"/>
        <end position="102"/>
    </location>
</feature>
<dbReference type="GO" id="GO:0005739">
    <property type="term" value="C:mitochondrion"/>
    <property type="evidence" value="ECO:0007669"/>
    <property type="project" value="UniProtKB-SubCell"/>
</dbReference>
<dbReference type="InterPro" id="IPR013155">
    <property type="entry name" value="M/V/L/I-tRNA-synth_anticd-bd"/>
</dbReference>
<evidence type="ECO:0000256" key="7">
    <source>
        <dbReference type="ARBA" id="ARBA00022833"/>
    </source>
</evidence>
<dbReference type="Gene3D" id="1.10.730.20">
    <property type="match status" value="1"/>
</dbReference>
<dbReference type="InterPro" id="IPR033708">
    <property type="entry name" value="Anticodon_Ile_BEm"/>
</dbReference>
<dbReference type="GO" id="GO:0002161">
    <property type="term" value="F:aminoacyl-tRNA deacylase activity"/>
    <property type="evidence" value="ECO:0007669"/>
    <property type="project" value="InterPro"/>
</dbReference>
<dbReference type="Pfam" id="PF08264">
    <property type="entry name" value="Anticodon_1"/>
    <property type="match status" value="1"/>
</dbReference>
<dbReference type="FunFam" id="3.90.740.10:FF:000013">
    <property type="entry name" value="Isoleucine--tRNA ligase, chloroplastic/mitochondrial"/>
    <property type="match status" value="1"/>
</dbReference>
<feature type="compositionally biased region" description="Low complexity" evidence="14">
    <location>
        <begin position="75"/>
        <end position="88"/>
    </location>
</feature>
<feature type="domain" description="Aminoacyl-tRNA synthetase class Ia" evidence="15">
    <location>
        <begin position="124"/>
        <end position="748"/>
    </location>
</feature>
<evidence type="ECO:0000256" key="13">
    <source>
        <dbReference type="RuleBase" id="RU363035"/>
    </source>
</evidence>
<evidence type="ECO:0000313" key="17">
    <source>
        <dbReference type="EMBL" id="WZN59335.1"/>
    </source>
</evidence>
<dbReference type="NCBIfam" id="TIGR00392">
    <property type="entry name" value="ileS"/>
    <property type="match status" value="1"/>
</dbReference>
<dbReference type="GO" id="GO:0000049">
    <property type="term" value="F:tRNA binding"/>
    <property type="evidence" value="ECO:0007669"/>
    <property type="project" value="InterPro"/>
</dbReference>
<dbReference type="GO" id="GO:0005524">
    <property type="term" value="F:ATP binding"/>
    <property type="evidence" value="ECO:0007669"/>
    <property type="project" value="UniProtKB-KW"/>
</dbReference>
<evidence type="ECO:0000256" key="14">
    <source>
        <dbReference type="SAM" id="MobiDB-lite"/>
    </source>
</evidence>
<dbReference type="EC" id="6.1.1.5" evidence="3"/>
<keyword evidence="18" id="KW-1185">Reference proteome</keyword>
<dbReference type="GO" id="GO:0004822">
    <property type="term" value="F:isoleucine-tRNA ligase activity"/>
    <property type="evidence" value="ECO:0007669"/>
    <property type="project" value="UniProtKB-EC"/>
</dbReference>
<comment type="similarity">
    <text evidence="2 13">Belongs to the class-I aminoacyl-tRNA synthetase family.</text>
</comment>
<dbReference type="InterPro" id="IPR002300">
    <property type="entry name" value="aa-tRNA-synth_Ia"/>
</dbReference>
<dbReference type="InterPro" id="IPR009080">
    <property type="entry name" value="tRNAsynth_Ia_anticodon-bd"/>
</dbReference>
<dbReference type="EMBL" id="CP151501">
    <property type="protein sequence ID" value="WZN59335.1"/>
    <property type="molecule type" value="Genomic_DNA"/>
</dbReference>
<evidence type="ECO:0000256" key="12">
    <source>
        <dbReference type="ARBA" id="ARBA00048359"/>
    </source>
</evidence>
<dbReference type="InterPro" id="IPR002301">
    <property type="entry name" value="Ile-tRNA-ligase"/>
</dbReference>
<evidence type="ECO:0000256" key="4">
    <source>
        <dbReference type="ARBA" id="ARBA00022598"/>
    </source>
</evidence>
<dbReference type="CDD" id="cd00818">
    <property type="entry name" value="IleRS_core"/>
    <property type="match status" value="1"/>
</dbReference>
<keyword evidence="5" id="KW-0479">Metal-binding</keyword>
<dbReference type="InterPro" id="IPR001412">
    <property type="entry name" value="aa-tRNA-synth_I_CS"/>
</dbReference>
<accession>A0AAX4NYY4</accession>
<evidence type="ECO:0000256" key="11">
    <source>
        <dbReference type="ARBA" id="ARBA00032665"/>
    </source>
</evidence>
<protein>
    <recommendedName>
        <fullName evidence="3">isoleucine--tRNA ligase</fullName>
        <ecNumber evidence="3">6.1.1.5</ecNumber>
    </recommendedName>
    <alternativeName>
        <fullName evidence="11">Isoleucyl-tRNA synthetase</fullName>
    </alternativeName>
</protein>
<evidence type="ECO:0000256" key="6">
    <source>
        <dbReference type="ARBA" id="ARBA00022741"/>
    </source>
</evidence>
<feature type="domain" description="Methionyl/Valyl/Leucyl/Isoleucyl-tRNA synthetase anticodon-binding" evidence="16">
    <location>
        <begin position="795"/>
        <end position="958"/>
    </location>
</feature>
<evidence type="ECO:0000256" key="8">
    <source>
        <dbReference type="ARBA" id="ARBA00022840"/>
    </source>
</evidence>
<dbReference type="InterPro" id="IPR014729">
    <property type="entry name" value="Rossmann-like_a/b/a_fold"/>
</dbReference>
<proteinExistence type="inferred from homology"/>
<evidence type="ECO:0000313" key="18">
    <source>
        <dbReference type="Proteomes" id="UP001472866"/>
    </source>
</evidence>
<evidence type="ECO:0000256" key="3">
    <source>
        <dbReference type="ARBA" id="ARBA00013165"/>
    </source>
</evidence>
<dbReference type="Gene3D" id="1.10.10.830">
    <property type="entry name" value="Ile-tRNA synthetase CP2 domain-like"/>
    <property type="match status" value="1"/>
</dbReference>
<dbReference type="GO" id="GO:0006428">
    <property type="term" value="P:isoleucyl-tRNA aminoacylation"/>
    <property type="evidence" value="ECO:0007669"/>
    <property type="project" value="InterPro"/>
</dbReference>
<dbReference type="GO" id="GO:0032543">
    <property type="term" value="P:mitochondrial translation"/>
    <property type="evidence" value="ECO:0007669"/>
    <property type="project" value="TreeGrafter"/>
</dbReference>
<dbReference type="GO" id="GO:0046872">
    <property type="term" value="F:metal ion binding"/>
    <property type="evidence" value="ECO:0007669"/>
    <property type="project" value="UniProtKB-KW"/>
</dbReference>
<name>A0AAX4NYY4_9CHLO</name>
<dbReference type="Gene3D" id="3.40.50.620">
    <property type="entry name" value="HUPs"/>
    <property type="match status" value="2"/>
</dbReference>
<gene>
    <name evidence="17" type="ORF">HKI87_01g08610</name>
</gene>
<dbReference type="AlphaFoldDB" id="A0AAX4NYY4"/>
<keyword evidence="8 13" id="KW-0067">ATP-binding</keyword>
<keyword evidence="9 13" id="KW-0648">Protein biosynthesis</keyword>
<dbReference type="GO" id="GO:0048608">
    <property type="term" value="P:reproductive structure development"/>
    <property type="evidence" value="ECO:0007669"/>
    <property type="project" value="UniProtKB-ARBA"/>
</dbReference>
<dbReference type="SUPFAM" id="SSF52374">
    <property type="entry name" value="Nucleotidylyl transferase"/>
    <property type="match status" value="1"/>
</dbReference>
<reference evidence="17 18" key="1">
    <citation type="submission" date="2024-03" db="EMBL/GenBank/DDBJ databases">
        <title>Complete genome sequence of the green alga Chloropicon roscoffensis RCC1871.</title>
        <authorList>
            <person name="Lemieux C."/>
            <person name="Pombert J.-F."/>
            <person name="Otis C."/>
            <person name="Turmel M."/>
        </authorList>
    </citation>
    <scope>NUCLEOTIDE SEQUENCE [LARGE SCALE GENOMIC DNA]</scope>
    <source>
        <strain evidence="17 18">RCC1871</strain>
    </source>
</reference>
<dbReference type="Proteomes" id="UP001472866">
    <property type="component" value="Chromosome 01"/>
</dbReference>
<dbReference type="PROSITE" id="PS00178">
    <property type="entry name" value="AA_TRNA_LIGASE_I"/>
    <property type="match status" value="1"/>
</dbReference>
<evidence type="ECO:0000259" key="16">
    <source>
        <dbReference type="Pfam" id="PF08264"/>
    </source>
</evidence>
<dbReference type="InterPro" id="IPR009008">
    <property type="entry name" value="Val/Leu/Ile-tRNA-synth_edit"/>
</dbReference>
<dbReference type="InterPro" id="IPR050081">
    <property type="entry name" value="Ile-tRNA_ligase"/>
</dbReference>